<evidence type="ECO:0000313" key="2">
    <source>
        <dbReference type="Proteomes" id="UP001157006"/>
    </source>
</evidence>
<protein>
    <submittedName>
        <fullName evidence="1">Uncharacterized protein</fullName>
    </submittedName>
</protein>
<reference evidence="1 2" key="1">
    <citation type="submission" date="2023-01" db="EMBL/GenBank/DDBJ databases">
        <authorList>
            <person name="Kreplak J."/>
        </authorList>
    </citation>
    <scope>NUCLEOTIDE SEQUENCE [LARGE SCALE GENOMIC DNA]</scope>
</reference>
<gene>
    <name evidence="1" type="ORF">VFH_IV035840</name>
</gene>
<name>A0AAV1ACP1_VICFA</name>
<dbReference type="Proteomes" id="UP001157006">
    <property type="component" value="Chromosome 4"/>
</dbReference>
<sequence length="114" mass="13151">MCALFKREYGKGDGGFVERILSKPLSFTIWRYLLIACFDSGISLFRLFESFHSDYALEYAYGAHKYSSTGIFEGYFSILSFRLPVFIIAESGLSFRFELFRYLVFVSALNRSAI</sequence>
<dbReference type="AlphaFoldDB" id="A0AAV1ACP1"/>
<proteinExistence type="predicted"/>
<keyword evidence="2" id="KW-1185">Reference proteome</keyword>
<accession>A0AAV1ACP1</accession>
<organism evidence="1 2">
    <name type="scientific">Vicia faba</name>
    <name type="common">Broad bean</name>
    <name type="synonym">Faba vulgaris</name>
    <dbReference type="NCBI Taxonomy" id="3906"/>
    <lineage>
        <taxon>Eukaryota</taxon>
        <taxon>Viridiplantae</taxon>
        <taxon>Streptophyta</taxon>
        <taxon>Embryophyta</taxon>
        <taxon>Tracheophyta</taxon>
        <taxon>Spermatophyta</taxon>
        <taxon>Magnoliopsida</taxon>
        <taxon>eudicotyledons</taxon>
        <taxon>Gunneridae</taxon>
        <taxon>Pentapetalae</taxon>
        <taxon>rosids</taxon>
        <taxon>fabids</taxon>
        <taxon>Fabales</taxon>
        <taxon>Fabaceae</taxon>
        <taxon>Papilionoideae</taxon>
        <taxon>50 kb inversion clade</taxon>
        <taxon>NPAAA clade</taxon>
        <taxon>Hologalegina</taxon>
        <taxon>IRL clade</taxon>
        <taxon>Fabeae</taxon>
        <taxon>Vicia</taxon>
    </lineage>
</organism>
<dbReference type="EMBL" id="OX451739">
    <property type="protein sequence ID" value="CAI8607388.1"/>
    <property type="molecule type" value="Genomic_DNA"/>
</dbReference>
<evidence type="ECO:0000313" key="1">
    <source>
        <dbReference type="EMBL" id="CAI8607388.1"/>
    </source>
</evidence>